<feature type="region of interest" description="Disordered" evidence="1">
    <location>
        <begin position="55"/>
        <end position="76"/>
    </location>
</feature>
<organism evidence="2">
    <name type="scientific">Methylobacterium bullatum</name>
    <dbReference type="NCBI Taxonomy" id="570505"/>
    <lineage>
        <taxon>Bacteria</taxon>
        <taxon>Pseudomonadati</taxon>
        <taxon>Pseudomonadota</taxon>
        <taxon>Alphaproteobacteria</taxon>
        <taxon>Hyphomicrobiales</taxon>
        <taxon>Methylobacteriaceae</taxon>
        <taxon>Methylobacterium</taxon>
    </lineage>
</organism>
<dbReference type="AlphaFoldDB" id="A0A679JXC2"/>
<dbReference type="EMBL" id="LR743510">
    <property type="protein sequence ID" value="CAA2137476.1"/>
    <property type="molecule type" value="Genomic_DNA"/>
</dbReference>
<evidence type="ECO:0000313" key="2">
    <source>
        <dbReference type="EMBL" id="CAA2137476.1"/>
    </source>
</evidence>
<evidence type="ECO:0000256" key="1">
    <source>
        <dbReference type="SAM" id="MobiDB-lite"/>
    </source>
</evidence>
<sequence>MFSNREVRLIGIQPMQQSVKNLQSDSTPDIIRRNPDSAYFFFSLRALCDAKTDKSSRPFHTVKKPSPIAKPWDNLS</sequence>
<keyword evidence="2" id="KW-0614">Plasmid</keyword>
<proteinExistence type="predicted"/>
<gene>
    <name evidence="2" type="ORF">MBLL_00677</name>
</gene>
<accession>A0A679JXC2</accession>
<name>A0A679JXC2_9HYPH</name>
<reference evidence="2" key="1">
    <citation type="submission" date="2019-12" db="EMBL/GenBank/DDBJ databases">
        <authorList>
            <person name="Cremers G."/>
        </authorList>
    </citation>
    <scope>NUCLEOTIDE SEQUENCE</scope>
    <source>
        <strain evidence="2">Mbul2</strain>
        <plasmid evidence="2">1</plasmid>
    </source>
</reference>
<protein>
    <submittedName>
        <fullName evidence="2">Uncharacterized protein</fullName>
    </submittedName>
</protein>
<geneLocation type="plasmid" evidence="2">
    <name>1</name>
</geneLocation>